<dbReference type="Pfam" id="PF13401">
    <property type="entry name" value="AAA_22"/>
    <property type="match status" value="1"/>
</dbReference>
<evidence type="ECO:0000313" key="3">
    <source>
        <dbReference type="Proteomes" id="UP000292003"/>
    </source>
</evidence>
<proteinExistence type="predicted"/>
<protein>
    <submittedName>
        <fullName evidence="2">LuxR family transcriptional regulator</fullName>
    </submittedName>
</protein>
<dbReference type="PRINTS" id="PR00364">
    <property type="entry name" value="DISEASERSIST"/>
</dbReference>
<keyword evidence="3" id="KW-1185">Reference proteome</keyword>
<dbReference type="Proteomes" id="UP000292003">
    <property type="component" value="Unassembled WGS sequence"/>
</dbReference>
<dbReference type="SUPFAM" id="SSF52540">
    <property type="entry name" value="P-loop containing nucleoside triphosphate hydrolases"/>
    <property type="match status" value="1"/>
</dbReference>
<dbReference type="InterPro" id="IPR058852">
    <property type="entry name" value="HTH_77"/>
</dbReference>
<dbReference type="Gene3D" id="1.10.10.10">
    <property type="entry name" value="Winged helix-like DNA-binding domain superfamily/Winged helix DNA-binding domain"/>
    <property type="match status" value="1"/>
</dbReference>
<dbReference type="InterPro" id="IPR016032">
    <property type="entry name" value="Sig_transdc_resp-reg_C-effctor"/>
</dbReference>
<feature type="domain" description="HTH luxR-type" evidence="1">
    <location>
        <begin position="709"/>
        <end position="775"/>
    </location>
</feature>
<dbReference type="InterPro" id="IPR049945">
    <property type="entry name" value="AAA_22"/>
</dbReference>
<dbReference type="GO" id="GO:0006355">
    <property type="term" value="P:regulation of DNA-templated transcription"/>
    <property type="evidence" value="ECO:0007669"/>
    <property type="project" value="InterPro"/>
</dbReference>
<dbReference type="PROSITE" id="PS50043">
    <property type="entry name" value="HTH_LUXR_2"/>
    <property type="match status" value="1"/>
</dbReference>
<dbReference type="OrthoDB" id="9812579at2"/>
<dbReference type="CDD" id="cd06170">
    <property type="entry name" value="LuxR_C_like"/>
    <property type="match status" value="1"/>
</dbReference>
<evidence type="ECO:0000313" key="2">
    <source>
        <dbReference type="EMBL" id="RZQ65805.1"/>
    </source>
</evidence>
<dbReference type="SMART" id="SM00421">
    <property type="entry name" value="HTH_LUXR"/>
    <property type="match status" value="1"/>
</dbReference>
<dbReference type="InterPro" id="IPR036388">
    <property type="entry name" value="WH-like_DNA-bd_sf"/>
</dbReference>
<dbReference type="InterPro" id="IPR027417">
    <property type="entry name" value="P-loop_NTPase"/>
</dbReference>
<dbReference type="PANTHER" id="PTHR47691">
    <property type="entry name" value="REGULATOR-RELATED"/>
    <property type="match status" value="1"/>
</dbReference>
<comment type="caution">
    <text evidence="2">The sequence shown here is derived from an EMBL/GenBank/DDBJ whole genome shotgun (WGS) entry which is preliminary data.</text>
</comment>
<dbReference type="PANTHER" id="PTHR47691:SF3">
    <property type="entry name" value="HTH-TYPE TRANSCRIPTIONAL REGULATOR RV0890C-RELATED"/>
    <property type="match status" value="1"/>
</dbReference>
<dbReference type="PRINTS" id="PR00038">
    <property type="entry name" value="HTHLUXR"/>
</dbReference>
<sequence length="779" mass="84975">MITLLGQVGDAGVRAAGATHDVLPAEVTTYVGRRAELSELRRLLGVSPVVTLTGPGGVGKTRLAQRAAAAVRAAFPGGLAFVELADLREPQLLVDTVAQRLGLGDRAARPRIDVLVDHLRGRRLLLVLDNCEHLVAACAQFVSTLTTSCPDLVVLATSRQSLAVAGEHVLPVPPLTVEGSSPALLAQSDAVRLFVDRATAVVPSFRLTEDNTADVARLCRALDGLPLAIELAAVRLRSLSVGQLADRLDKRFTLLTTGGSRGPSRHGTLRSLVDWSHELCTEQERLLWARASVFSGTFDLDAAEAVCSGDGLDTASVLDVIDRLLDKSILHRDDVEGVARYRMLETMRQYGAQRLRAAGDTEHYRRRHRDWFFELTRRFEAEWISPAQVTWISRLRREHANLRVALEFCATAPDEAAVGLRGLPPFKEYWIITGLTEGRLWLDKLLGVTGEDTPSRAHVLWIYAFYALVQGDLPAMERALAAATETADRDGDESALAYVDHVRAYAALIGNDMATAATLFETAIRSFREQGDRPGELWSTFNHGLALSLSGHYERGRRILRDSIATLAANGELFWRSWALWSLSAAEYLHGDIADATGDALEMLRLQRQVHDKVILAFGLTVLAGCATRSDEPRRAARLLGAATTVWQTLGATPNNYAAFVEPRNRDVDTVTGQLGVEDAAAEFLAGTGLSTEDAVAYALGEVPAEPDAAVPFRSPLTKRETQIAELVAMGMTNREIAERLVISRRTAETHVDHILGKLGYTNRAQIAAWFTDRHTPPA</sequence>
<organism evidence="2 3">
    <name type="scientific">Amycolatopsis suaedae</name>
    <dbReference type="NCBI Taxonomy" id="2510978"/>
    <lineage>
        <taxon>Bacteria</taxon>
        <taxon>Bacillati</taxon>
        <taxon>Actinomycetota</taxon>
        <taxon>Actinomycetes</taxon>
        <taxon>Pseudonocardiales</taxon>
        <taxon>Pseudonocardiaceae</taxon>
        <taxon>Amycolatopsis</taxon>
    </lineage>
</organism>
<dbReference type="SUPFAM" id="SSF46894">
    <property type="entry name" value="C-terminal effector domain of the bipartite response regulators"/>
    <property type="match status" value="1"/>
</dbReference>
<name>A0A4V2EMP3_9PSEU</name>
<dbReference type="EMBL" id="SFCC01000001">
    <property type="protein sequence ID" value="RZQ65805.1"/>
    <property type="molecule type" value="Genomic_DNA"/>
</dbReference>
<reference evidence="2 3" key="1">
    <citation type="submission" date="2019-02" db="EMBL/GenBank/DDBJ databases">
        <title>Draft genome sequence of Amycolatopsis sp. 8-3EHSu isolated from roots of Suaeda maritima.</title>
        <authorList>
            <person name="Duangmal K."/>
            <person name="Chantavorakit T."/>
        </authorList>
    </citation>
    <scope>NUCLEOTIDE SEQUENCE [LARGE SCALE GENOMIC DNA]</scope>
    <source>
        <strain evidence="2 3">8-3EHSu</strain>
    </source>
</reference>
<dbReference type="Pfam" id="PF00196">
    <property type="entry name" value="GerE"/>
    <property type="match status" value="1"/>
</dbReference>
<dbReference type="InterPro" id="IPR011990">
    <property type="entry name" value="TPR-like_helical_dom_sf"/>
</dbReference>
<dbReference type="Gene3D" id="3.40.50.300">
    <property type="entry name" value="P-loop containing nucleotide triphosphate hydrolases"/>
    <property type="match status" value="1"/>
</dbReference>
<dbReference type="SUPFAM" id="SSF48452">
    <property type="entry name" value="TPR-like"/>
    <property type="match status" value="1"/>
</dbReference>
<gene>
    <name evidence="2" type="ORF">EWH70_01600</name>
</gene>
<evidence type="ECO:0000259" key="1">
    <source>
        <dbReference type="PROSITE" id="PS50043"/>
    </source>
</evidence>
<dbReference type="GO" id="GO:0043531">
    <property type="term" value="F:ADP binding"/>
    <property type="evidence" value="ECO:0007669"/>
    <property type="project" value="InterPro"/>
</dbReference>
<dbReference type="Pfam" id="PF25872">
    <property type="entry name" value="HTH_77"/>
    <property type="match status" value="1"/>
</dbReference>
<dbReference type="InterPro" id="IPR000792">
    <property type="entry name" value="Tscrpt_reg_LuxR_C"/>
</dbReference>
<accession>A0A4V2EMP3</accession>
<dbReference type="AlphaFoldDB" id="A0A4V2EMP3"/>
<dbReference type="GO" id="GO:0003677">
    <property type="term" value="F:DNA binding"/>
    <property type="evidence" value="ECO:0007669"/>
    <property type="project" value="InterPro"/>
</dbReference>
<dbReference type="Gene3D" id="1.25.40.10">
    <property type="entry name" value="Tetratricopeptide repeat domain"/>
    <property type="match status" value="1"/>
</dbReference>